<proteinExistence type="predicted"/>
<dbReference type="PANTHER" id="PTHR34269:SF11">
    <property type="entry name" value="B3 DOMAIN PROTEIN"/>
    <property type="match status" value="1"/>
</dbReference>
<dbReference type="Gene3D" id="2.40.330.10">
    <property type="entry name" value="DNA-binding pseudobarrel domain"/>
    <property type="match status" value="1"/>
</dbReference>
<dbReference type="OMA" id="GPWEIKK"/>
<protein>
    <recommendedName>
        <fullName evidence="8">B3 DNA binding domain</fullName>
    </recommendedName>
</protein>
<dbReference type="InParanoid" id="A0A200PTG8"/>
<dbReference type="InterPro" id="IPR051442">
    <property type="entry name" value="B3_domain"/>
</dbReference>
<evidence type="ECO:0000256" key="5">
    <source>
        <dbReference type="ARBA" id="ARBA00023242"/>
    </source>
</evidence>
<keyword evidence="2" id="KW-0805">Transcription regulation</keyword>
<evidence type="ECO:0000256" key="1">
    <source>
        <dbReference type="ARBA" id="ARBA00004123"/>
    </source>
</evidence>
<keyword evidence="3" id="KW-0238">DNA-binding</keyword>
<dbReference type="GO" id="GO:0005634">
    <property type="term" value="C:nucleus"/>
    <property type="evidence" value="ECO:0007669"/>
    <property type="project" value="UniProtKB-SubCell"/>
</dbReference>
<comment type="subcellular location">
    <subcellularLocation>
        <location evidence="1">Nucleus</location>
    </subcellularLocation>
</comment>
<dbReference type="AlphaFoldDB" id="A0A200PTG8"/>
<evidence type="ECO:0000256" key="4">
    <source>
        <dbReference type="ARBA" id="ARBA00023163"/>
    </source>
</evidence>
<keyword evidence="4" id="KW-0804">Transcription</keyword>
<evidence type="ECO:0000256" key="3">
    <source>
        <dbReference type="ARBA" id="ARBA00023125"/>
    </source>
</evidence>
<evidence type="ECO:0000256" key="2">
    <source>
        <dbReference type="ARBA" id="ARBA00023015"/>
    </source>
</evidence>
<name>A0A200PTG8_MACCD</name>
<comment type="caution">
    <text evidence="6">The sequence shown here is derived from an EMBL/GenBank/DDBJ whole genome shotgun (WGS) entry which is preliminary data.</text>
</comment>
<dbReference type="EMBL" id="MVGT01004063">
    <property type="protein sequence ID" value="OVA01537.1"/>
    <property type="molecule type" value="Genomic_DNA"/>
</dbReference>
<evidence type="ECO:0000313" key="6">
    <source>
        <dbReference type="EMBL" id="OVA01537.1"/>
    </source>
</evidence>
<dbReference type="OrthoDB" id="1915967at2759"/>
<dbReference type="Proteomes" id="UP000195402">
    <property type="component" value="Unassembled WGS sequence"/>
</dbReference>
<accession>A0A200PTG8</accession>
<evidence type="ECO:0000313" key="7">
    <source>
        <dbReference type="Proteomes" id="UP000195402"/>
    </source>
</evidence>
<gene>
    <name evidence="6" type="ORF">BVC80_1519g33</name>
</gene>
<dbReference type="InterPro" id="IPR015300">
    <property type="entry name" value="DNA-bd_pseudobarrel_sf"/>
</dbReference>
<evidence type="ECO:0008006" key="8">
    <source>
        <dbReference type="Google" id="ProtNLM"/>
    </source>
</evidence>
<organism evidence="6 7">
    <name type="scientific">Macleaya cordata</name>
    <name type="common">Five-seeded plume-poppy</name>
    <name type="synonym">Bocconia cordata</name>
    <dbReference type="NCBI Taxonomy" id="56857"/>
    <lineage>
        <taxon>Eukaryota</taxon>
        <taxon>Viridiplantae</taxon>
        <taxon>Streptophyta</taxon>
        <taxon>Embryophyta</taxon>
        <taxon>Tracheophyta</taxon>
        <taxon>Spermatophyta</taxon>
        <taxon>Magnoliopsida</taxon>
        <taxon>Ranunculales</taxon>
        <taxon>Papaveraceae</taxon>
        <taxon>Papaveroideae</taxon>
        <taxon>Macleaya</taxon>
    </lineage>
</organism>
<sequence>MATSTSSRPIVYYNFLLKKYQEEEEEEDEEQPVNFHDDGPWEIKKVLKKSDVGSLSRLLLSSDIVKKFIFPYWDSKLVEHVEKADDECCLKFMVRDFDTLTDHELIFKKWKSNKSYIFQGDWNSQFVNRRKLMENDEIGMFWNPKNSFFVFKLLNRANPSLLSSSSSPSTALKY</sequence>
<dbReference type="PANTHER" id="PTHR34269">
    <property type="entry name" value="TRANSCRIPTION FACTOR B3-DOMAIN FAMILY-RELATED"/>
    <property type="match status" value="1"/>
</dbReference>
<keyword evidence="7" id="KW-1185">Reference proteome</keyword>
<dbReference type="SUPFAM" id="SSF101936">
    <property type="entry name" value="DNA-binding pseudobarrel domain"/>
    <property type="match status" value="1"/>
</dbReference>
<dbReference type="GO" id="GO:0003677">
    <property type="term" value="F:DNA binding"/>
    <property type="evidence" value="ECO:0007669"/>
    <property type="project" value="UniProtKB-KW"/>
</dbReference>
<keyword evidence="5" id="KW-0539">Nucleus</keyword>
<reference evidence="6 7" key="1">
    <citation type="journal article" date="2017" name="Mol. Plant">
        <title>The Genome of Medicinal Plant Macleaya cordata Provides New Insights into Benzylisoquinoline Alkaloids Metabolism.</title>
        <authorList>
            <person name="Liu X."/>
            <person name="Liu Y."/>
            <person name="Huang P."/>
            <person name="Ma Y."/>
            <person name="Qing Z."/>
            <person name="Tang Q."/>
            <person name="Cao H."/>
            <person name="Cheng P."/>
            <person name="Zheng Y."/>
            <person name="Yuan Z."/>
            <person name="Zhou Y."/>
            <person name="Liu J."/>
            <person name="Tang Z."/>
            <person name="Zhuo Y."/>
            <person name="Zhang Y."/>
            <person name="Yu L."/>
            <person name="Huang J."/>
            <person name="Yang P."/>
            <person name="Peng Q."/>
            <person name="Zhang J."/>
            <person name="Jiang W."/>
            <person name="Zhang Z."/>
            <person name="Lin K."/>
            <person name="Ro D.K."/>
            <person name="Chen X."/>
            <person name="Xiong X."/>
            <person name="Shang Y."/>
            <person name="Huang S."/>
            <person name="Zeng J."/>
        </authorList>
    </citation>
    <scope>NUCLEOTIDE SEQUENCE [LARGE SCALE GENOMIC DNA]</scope>
    <source>
        <strain evidence="7">cv. BLH2017</strain>
        <tissue evidence="6">Root</tissue>
    </source>
</reference>